<organism evidence="2 3">
    <name type="scientific">Zostera marina</name>
    <name type="common">Eelgrass</name>
    <dbReference type="NCBI Taxonomy" id="29655"/>
    <lineage>
        <taxon>Eukaryota</taxon>
        <taxon>Viridiplantae</taxon>
        <taxon>Streptophyta</taxon>
        <taxon>Embryophyta</taxon>
        <taxon>Tracheophyta</taxon>
        <taxon>Spermatophyta</taxon>
        <taxon>Magnoliopsida</taxon>
        <taxon>Liliopsida</taxon>
        <taxon>Zosteraceae</taxon>
        <taxon>Zostera</taxon>
    </lineage>
</organism>
<feature type="compositionally biased region" description="Basic and acidic residues" evidence="1">
    <location>
        <begin position="27"/>
        <end position="45"/>
    </location>
</feature>
<keyword evidence="3" id="KW-1185">Reference proteome</keyword>
<comment type="caution">
    <text evidence="2">The sequence shown here is derived from an EMBL/GenBank/DDBJ whole genome shotgun (WGS) entry which is preliminary data.</text>
</comment>
<feature type="compositionally biased region" description="Low complexity" evidence="1">
    <location>
        <begin position="443"/>
        <end position="452"/>
    </location>
</feature>
<dbReference type="Proteomes" id="UP000036987">
    <property type="component" value="Unassembled WGS sequence"/>
</dbReference>
<accession>A0A0K9NSA2</accession>
<sequence>MHIHRVLYQTCSGKEDGEEPTAGNDVAAREKTIGADGGRANDVDGRANGTLTNQGHVKERVVTGEEINDADMQEVTHEEHNLVRHVAPKVDDMAQQENPIGTDGFHLNDVEQRANEKNTADTNVEGEMTVLQFNQNTIPVAFGSGRVNPNNEDPEGIIPNLQHYLKVGSGGNNPGRSENQIAALERKTEEPTSRGMLTQREEDRTERSMEVENTKTKDRIPQRKGAMQHATEDEQQELLLPDSTALQAMGVDNLSKLAELLWENGKWYGVGENSAMSQYDLAKAIESGTDLAWNRSEMYGGESDMYGGKLEQIKEAWLGKMMENYDKHHDHLKIKVRQLRDLISKIGIKSTRGTANLALWVHPMNQLNQAHVGSDTLGQVAPGNKLTKLSSDATQAMRELVKSAESNHQGGQPNLTETGPSQIEGNQDELNRKLAEAGSNPFKVGSGKSGTSKKGGGSLNKKKEGDPTRISKGGKSNKSNRRDRDSATGKTTGSAPMTT</sequence>
<proteinExistence type="predicted"/>
<protein>
    <submittedName>
        <fullName evidence="2">Uncharacterized protein</fullName>
    </submittedName>
</protein>
<dbReference type="AlphaFoldDB" id="A0A0K9NSA2"/>
<feature type="compositionally biased region" description="Polar residues" evidence="1">
    <location>
        <begin position="488"/>
        <end position="499"/>
    </location>
</feature>
<evidence type="ECO:0000313" key="3">
    <source>
        <dbReference type="Proteomes" id="UP000036987"/>
    </source>
</evidence>
<feature type="region of interest" description="Disordered" evidence="1">
    <location>
        <begin position="9"/>
        <end position="51"/>
    </location>
</feature>
<evidence type="ECO:0000313" key="2">
    <source>
        <dbReference type="EMBL" id="KMZ58962.1"/>
    </source>
</evidence>
<dbReference type="EMBL" id="LFYR01001841">
    <property type="protein sequence ID" value="KMZ58962.1"/>
    <property type="molecule type" value="Genomic_DNA"/>
</dbReference>
<feature type="region of interest" description="Disordered" evidence="1">
    <location>
        <begin position="402"/>
        <end position="499"/>
    </location>
</feature>
<feature type="non-terminal residue" evidence="2">
    <location>
        <position position="499"/>
    </location>
</feature>
<feature type="compositionally biased region" description="Polar residues" evidence="1">
    <location>
        <begin position="404"/>
        <end position="425"/>
    </location>
</feature>
<reference evidence="3" key="1">
    <citation type="journal article" date="2016" name="Nature">
        <title>The genome of the seagrass Zostera marina reveals angiosperm adaptation to the sea.</title>
        <authorList>
            <person name="Olsen J.L."/>
            <person name="Rouze P."/>
            <person name="Verhelst B."/>
            <person name="Lin Y.-C."/>
            <person name="Bayer T."/>
            <person name="Collen J."/>
            <person name="Dattolo E."/>
            <person name="De Paoli E."/>
            <person name="Dittami S."/>
            <person name="Maumus F."/>
            <person name="Michel G."/>
            <person name="Kersting A."/>
            <person name="Lauritano C."/>
            <person name="Lohaus R."/>
            <person name="Toepel M."/>
            <person name="Tonon T."/>
            <person name="Vanneste K."/>
            <person name="Amirebrahimi M."/>
            <person name="Brakel J."/>
            <person name="Bostroem C."/>
            <person name="Chovatia M."/>
            <person name="Grimwood J."/>
            <person name="Jenkins J.W."/>
            <person name="Jueterbock A."/>
            <person name="Mraz A."/>
            <person name="Stam W.T."/>
            <person name="Tice H."/>
            <person name="Bornberg-Bauer E."/>
            <person name="Green P.J."/>
            <person name="Pearson G.A."/>
            <person name="Procaccini G."/>
            <person name="Duarte C.M."/>
            <person name="Schmutz J."/>
            <person name="Reusch T.B.H."/>
            <person name="Van de Peer Y."/>
        </authorList>
    </citation>
    <scope>NUCLEOTIDE SEQUENCE [LARGE SCALE GENOMIC DNA]</scope>
    <source>
        <strain evidence="3">cv. Finnish</strain>
    </source>
</reference>
<gene>
    <name evidence="2" type="ORF">ZOSMA_71G00360</name>
</gene>
<feature type="region of interest" description="Disordered" evidence="1">
    <location>
        <begin position="186"/>
        <end position="224"/>
    </location>
</feature>
<name>A0A0K9NSA2_ZOSMR</name>
<feature type="compositionally biased region" description="Basic and acidic residues" evidence="1">
    <location>
        <begin position="199"/>
        <end position="221"/>
    </location>
</feature>
<evidence type="ECO:0000256" key="1">
    <source>
        <dbReference type="SAM" id="MobiDB-lite"/>
    </source>
</evidence>